<dbReference type="Proteomes" id="UP000178417">
    <property type="component" value="Unassembled WGS sequence"/>
</dbReference>
<accession>A0A1F4SRH7</accession>
<sequence>MINECQNPKNLYPKLRTIRLFLFVSTFLFLLSYGAYPQILDIPAIGYGARSIALGRAQVAQGNVGAIFANPAGLARIKNFSLTSLYTNLSEDTPYSMLGGAFPVNEGYYGCFAVGQLVLATDDIFVTTSEVGTSPLSASNYSGRVLVLSYGNKVTNYLDFGVAAKFCAENFSSLEGASSYGTTFDLGFMVYPEERLKIGLLVQNFLFKQITWSTKTHEEAGVNIKMGIDFMVRDDITCLFDYESSRCIHAGVEWRPTKLVSVRAGVEGIPVSINEMAVNSSFGLGLNFNGFDFDYAYTVDALAKTNSSHYFSLSYTLLPLYIEKAPEFFAKSL</sequence>
<dbReference type="EMBL" id="MEUB01000022">
    <property type="protein sequence ID" value="OGC23048.1"/>
    <property type="molecule type" value="Genomic_DNA"/>
</dbReference>
<evidence type="ECO:0000313" key="1">
    <source>
        <dbReference type="EMBL" id="OGC23048.1"/>
    </source>
</evidence>
<name>A0A1F4SRH7_UNCSA</name>
<dbReference type="Gene3D" id="2.40.160.60">
    <property type="entry name" value="Outer membrane protein transport protein (OMPP1/FadL/TodX)"/>
    <property type="match status" value="1"/>
</dbReference>
<dbReference type="STRING" id="1802579.A2310_00760"/>
<gene>
    <name evidence="1" type="ORF">A2310_00760</name>
</gene>
<proteinExistence type="predicted"/>
<evidence type="ECO:0008006" key="3">
    <source>
        <dbReference type="Google" id="ProtNLM"/>
    </source>
</evidence>
<reference evidence="1 2" key="1">
    <citation type="journal article" date="2016" name="Nat. Commun.">
        <title>Thousands of microbial genomes shed light on interconnected biogeochemical processes in an aquifer system.</title>
        <authorList>
            <person name="Anantharaman K."/>
            <person name="Brown C.T."/>
            <person name="Hug L.A."/>
            <person name="Sharon I."/>
            <person name="Castelle C.J."/>
            <person name="Probst A.J."/>
            <person name="Thomas B.C."/>
            <person name="Singh A."/>
            <person name="Wilkins M.J."/>
            <person name="Karaoz U."/>
            <person name="Brodie E.L."/>
            <person name="Williams K.H."/>
            <person name="Hubbard S.S."/>
            <person name="Banfield J.F."/>
        </authorList>
    </citation>
    <scope>NUCLEOTIDE SEQUENCE [LARGE SCALE GENOMIC DNA]</scope>
</reference>
<comment type="caution">
    <text evidence="1">The sequence shown here is derived from an EMBL/GenBank/DDBJ whole genome shotgun (WGS) entry which is preliminary data.</text>
</comment>
<dbReference type="AlphaFoldDB" id="A0A1F4SRH7"/>
<organism evidence="1 2">
    <name type="scientific">candidate division WOR-1 bacterium RIFOXYB2_FULL_37_13</name>
    <dbReference type="NCBI Taxonomy" id="1802579"/>
    <lineage>
        <taxon>Bacteria</taxon>
        <taxon>Bacillati</taxon>
        <taxon>Saganbacteria</taxon>
    </lineage>
</organism>
<protein>
    <recommendedName>
        <fullName evidence="3">DUF5723 domain-containing protein</fullName>
    </recommendedName>
</protein>
<evidence type="ECO:0000313" key="2">
    <source>
        <dbReference type="Proteomes" id="UP000178417"/>
    </source>
</evidence>